<evidence type="ECO:0000313" key="3">
    <source>
        <dbReference type="Proteomes" id="UP000050741"/>
    </source>
</evidence>
<protein>
    <submittedName>
        <fullName evidence="4">HOOK domain-containing protein</fullName>
    </submittedName>
</protein>
<accession>A0A183CBU8</accession>
<feature type="region of interest" description="Disordered" evidence="2">
    <location>
        <begin position="123"/>
        <end position="143"/>
    </location>
</feature>
<reference evidence="4" key="3">
    <citation type="submission" date="2016-06" db="UniProtKB">
        <authorList>
            <consortium name="WormBaseParasite"/>
        </authorList>
    </citation>
    <scope>IDENTIFICATION</scope>
</reference>
<reference evidence="3" key="2">
    <citation type="submission" date="2014-05" db="EMBL/GenBank/DDBJ databases">
        <title>The genome and life-stage specific transcriptomes of Globodera pallida elucidate key aspects of plant parasitism by a cyst nematode.</title>
        <authorList>
            <person name="Cotton J.A."/>
            <person name="Lilley C.J."/>
            <person name="Jones L.M."/>
            <person name="Kikuchi T."/>
            <person name="Reid A.J."/>
            <person name="Thorpe P."/>
            <person name="Tsai I.J."/>
            <person name="Beasley H."/>
            <person name="Blok V."/>
            <person name="Cock P.J.A."/>
            <person name="Van den Akker S.E."/>
            <person name="Holroyd N."/>
            <person name="Hunt M."/>
            <person name="Mantelin S."/>
            <person name="Naghra H."/>
            <person name="Pain A."/>
            <person name="Palomares-Rius J.E."/>
            <person name="Zarowiecki M."/>
            <person name="Berriman M."/>
            <person name="Jones J.T."/>
            <person name="Urwin P.E."/>
        </authorList>
    </citation>
    <scope>NUCLEOTIDE SEQUENCE [LARGE SCALE GENOMIC DNA]</scope>
    <source>
        <strain evidence="3">Lindley</strain>
    </source>
</reference>
<dbReference type="Proteomes" id="UP000050741">
    <property type="component" value="Unassembled WGS sequence"/>
</dbReference>
<name>A0A183CBU8_GLOPA</name>
<evidence type="ECO:0000313" key="4">
    <source>
        <dbReference type="WBParaSite" id="GPLIN_001034900"/>
    </source>
</evidence>
<evidence type="ECO:0000256" key="2">
    <source>
        <dbReference type="SAM" id="MobiDB-lite"/>
    </source>
</evidence>
<keyword evidence="3" id="KW-1185">Reference proteome</keyword>
<feature type="coiled-coil region" evidence="1">
    <location>
        <begin position="13"/>
        <end position="85"/>
    </location>
</feature>
<keyword evidence="1" id="KW-0175">Coiled coil</keyword>
<evidence type="ECO:0000256" key="1">
    <source>
        <dbReference type="SAM" id="Coils"/>
    </source>
</evidence>
<organism evidence="3 4">
    <name type="scientific">Globodera pallida</name>
    <name type="common">Potato cyst nematode worm</name>
    <name type="synonym">Heterodera pallida</name>
    <dbReference type="NCBI Taxonomy" id="36090"/>
    <lineage>
        <taxon>Eukaryota</taxon>
        <taxon>Metazoa</taxon>
        <taxon>Ecdysozoa</taxon>
        <taxon>Nematoda</taxon>
        <taxon>Chromadorea</taxon>
        <taxon>Rhabditida</taxon>
        <taxon>Tylenchina</taxon>
        <taxon>Tylenchomorpha</taxon>
        <taxon>Tylenchoidea</taxon>
        <taxon>Heteroderidae</taxon>
        <taxon>Heteroderinae</taxon>
        <taxon>Globodera</taxon>
    </lineage>
</organism>
<dbReference type="AlphaFoldDB" id="A0A183CBU8"/>
<reference evidence="3" key="1">
    <citation type="submission" date="2013-12" db="EMBL/GenBank/DDBJ databases">
        <authorList>
            <person name="Aslett M."/>
        </authorList>
    </citation>
    <scope>NUCLEOTIDE SEQUENCE [LARGE SCALE GENOMIC DNA]</scope>
    <source>
        <strain evidence="3">Lindley</strain>
    </source>
</reference>
<proteinExistence type="predicted"/>
<sequence>MFTEYVWPTLTNFDSSAEEVRLLRDRIAKLEHQQSINLPMIMKMEQKLKQLEGELKEVKEELKDMKQYKEEMKKTNELRSSKLEQMEEWEKIANLKLENKALHAKLEHQKVLLNVIGDLEHKQTNDQQLERLRKMDESLRSKR</sequence>
<dbReference type="WBParaSite" id="GPLIN_001034900">
    <property type="protein sequence ID" value="GPLIN_001034900"/>
    <property type="gene ID" value="GPLIN_001034900"/>
</dbReference>